<dbReference type="PROSITE" id="PS00622">
    <property type="entry name" value="HTH_LUXR_1"/>
    <property type="match status" value="1"/>
</dbReference>
<gene>
    <name evidence="4" type="ORF">Voc01_053750</name>
</gene>
<reference evidence="4" key="1">
    <citation type="submission" date="2021-01" db="EMBL/GenBank/DDBJ databases">
        <title>Whole genome shotgun sequence of Virgisporangium ochraceum NBRC 16418.</title>
        <authorList>
            <person name="Komaki H."/>
            <person name="Tamura T."/>
        </authorList>
    </citation>
    <scope>NUCLEOTIDE SEQUENCE</scope>
    <source>
        <strain evidence="4">NBRC 16418</strain>
    </source>
</reference>
<proteinExistence type="predicted"/>
<dbReference type="Gene3D" id="1.10.10.10">
    <property type="entry name" value="Winged helix-like DNA-binding domain superfamily/Winged helix DNA-binding domain"/>
    <property type="match status" value="1"/>
</dbReference>
<evidence type="ECO:0000313" key="5">
    <source>
        <dbReference type="Proteomes" id="UP000635606"/>
    </source>
</evidence>
<sequence>MLVGREAEIRALTALLDAAAAHRGGAVVVRGEAGIGKSALVEHLAGLAAERGMRVAGTSGVLAEVRVAYAGLHRLTRVLGADLRAGDLESPFRAAVDLLDLLGAQPAPVLVAVEDAQWLDRPSWEALTFAARRIDVDDVAMVLTVRDGEDLDRQLAGVGLPEQRLEPLSAADAGILLDRVAPGLSPALRERVLGQAAGNPLGLVELGGIAARSGAGALLPSWLPLSTRVERTFGALVAELPTPTRAVLLVAALDDGDGLDEILAAAGRAEREPVTAADVEPAVASRLVRVDDAYRLRFRHPLLRSALYQSASVAQRRRVHAALAQVLSGDADRQIWHRAAAADGPDEALAAELTATAERAGLSQAVSIALAAFDRAAQLSQDPRERGRRLLNASASAVEQGDLAAARRFLDAVVDEELHPVDRAWLSFTRETFAETAYSGNTRLPVYADLIEALSRDGEVQRASDFLMLMILRFYWSNPDRGIVDRYLEVADGIDLPADDPRVVAATALIDPVGRGTAALERMARLQARFDLSPAQQHMLGLGAAGLGAHDLAVRFYASAVAGLRVQGRIGLLAQVLTAQASAAAYQGDATAATALATEASALATETNQPAWMLTSRLFLGHAQALRGDADGAREAADLGESVLLPAGRLTMLALVQMIRGVEALAGGRPDDAFRQLHRIFDPADVAYHPYQRFVMFAHLAEAGIRCGQEARLRELVDELTPVAAECGSPSLAVGLRFADAVLTGEFGAALAADLSGWPFERARLQLAHGAGLRRQRRATDARPLLRAAAATFDALGATPWADRARAELRASGETLRRPVAAASALTPQELQIARLAAEGLSNRDIAERLFLSPRTVTTHLSRIFPKLGIRSRGELAREIT</sequence>
<dbReference type="Proteomes" id="UP000635606">
    <property type="component" value="Unassembled WGS sequence"/>
</dbReference>
<dbReference type="SUPFAM" id="SSF46894">
    <property type="entry name" value="C-terminal effector domain of the bipartite response regulators"/>
    <property type="match status" value="1"/>
</dbReference>
<dbReference type="GO" id="GO:0005524">
    <property type="term" value="F:ATP binding"/>
    <property type="evidence" value="ECO:0007669"/>
    <property type="project" value="UniProtKB-KW"/>
</dbReference>
<keyword evidence="2" id="KW-0067">ATP-binding</keyword>
<dbReference type="AlphaFoldDB" id="A0A8J3ZWH4"/>
<dbReference type="GO" id="GO:0005737">
    <property type="term" value="C:cytoplasm"/>
    <property type="evidence" value="ECO:0007669"/>
    <property type="project" value="TreeGrafter"/>
</dbReference>
<dbReference type="SUPFAM" id="SSF52540">
    <property type="entry name" value="P-loop containing nucleoside triphosphate hydrolases"/>
    <property type="match status" value="1"/>
</dbReference>
<accession>A0A8J3ZWH4</accession>
<dbReference type="InterPro" id="IPR027417">
    <property type="entry name" value="P-loop_NTPase"/>
</dbReference>
<name>A0A8J3ZWH4_9ACTN</name>
<dbReference type="Pfam" id="PF00196">
    <property type="entry name" value="GerE"/>
    <property type="match status" value="1"/>
</dbReference>
<organism evidence="4 5">
    <name type="scientific">Virgisporangium ochraceum</name>
    <dbReference type="NCBI Taxonomy" id="65505"/>
    <lineage>
        <taxon>Bacteria</taxon>
        <taxon>Bacillati</taxon>
        <taxon>Actinomycetota</taxon>
        <taxon>Actinomycetes</taxon>
        <taxon>Micromonosporales</taxon>
        <taxon>Micromonosporaceae</taxon>
        <taxon>Virgisporangium</taxon>
    </lineage>
</organism>
<keyword evidence="1" id="KW-0547">Nucleotide-binding</keyword>
<dbReference type="InterPro" id="IPR036388">
    <property type="entry name" value="WH-like_DNA-bd_sf"/>
</dbReference>
<keyword evidence="5" id="KW-1185">Reference proteome</keyword>
<dbReference type="InterPro" id="IPR041664">
    <property type="entry name" value="AAA_16"/>
</dbReference>
<comment type="caution">
    <text evidence="4">The sequence shown here is derived from an EMBL/GenBank/DDBJ whole genome shotgun (WGS) entry which is preliminary data.</text>
</comment>
<dbReference type="PRINTS" id="PR00038">
    <property type="entry name" value="HTHLUXR"/>
</dbReference>
<dbReference type="CDD" id="cd06170">
    <property type="entry name" value="LuxR_C_like"/>
    <property type="match status" value="1"/>
</dbReference>
<dbReference type="InterPro" id="IPR016032">
    <property type="entry name" value="Sig_transdc_resp-reg_C-effctor"/>
</dbReference>
<dbReference type="GO" id="GO:0004016">
    <property type="term" value="F:adenylate cyclase activity"/>
    <property type="evidence" value="ECO:0007669"/>
    <property type="project" value="TreeGrafter"/>
</dbReference>
<evidence type="ECO:0000259" key="3">
    <source>
        <dbReference type="PROSITE" id="PS50043"/>
    </source>
</evidence>
<dbReference type="GO" id="GO:0003677">
    <property type="term" value="F:DNA binding"/>
    <property type="evidence" value="ECO:0007669"/>
    <property type="project" value="InterPro"/>
</dbReference>
<dbReference type="PANTHER" id="PTHR16305:SF35">
    <property type="entry name" value="TRANSCRIPTIONAL ACTIVATOR DOMAIN"/>
    <property type="match status" value="1"/>
</dbReference>
<dbReference type="RefSeq" id="WP_203930359.1">
    <property type="nucleotide sequence ID" value="NZ_BOPH01000080.1"/>
</dbReference>
<dbReference type="PANTHER" id="PTHR16305">
    <property type="entry name" value="TESTICULAR SOLUBLE ADENYLYL CYCLASE"/>
    <property type="match status" value="1"/>
</dbReference>
<dbReference type="SMART" id="SM00421">
    <property type="entry name" value="HTH_LUXR"/>
    <property type="match status" value="1"/>
</dbReference>
<dbReference type="Pfam" id="PF13191">
    <property type="entry name" value="AAA_16"/>
    <property type="match status" value="1"/>
</dbReference>
<dbReference type="PROSITE" id="PS50043">
    <property type="entry name" value="HTH_LUXR_2"/>
    <property type="match status" value="1"/>
</dbReference>
<dbReference type="GO" id="GO:0006355">
    <property type="term" value="P:regulation of DNA-templated transcription"/>
    <property type="evidence" value="ECO:0007669"/>
    <property type="project" value="InterPro"/>
</dbReference>
<dbReference type="EMBL" id="BOPH01000080">
    <property type="protein sequence ID" value="GIJ70458.1"/>
    <property type="molecule type" value="Genomic_DNA"/>
</dbReference>
<evidence type="ECO:0000256" key="1">
    <source>
        <dbReference type="ARBA" id="ARBA00022741"/>
    </source>
</evidence>
<feature type="domain" description="HTH luxR-type" evidence="3">
    <location>
        <begin position="819"/>
        <end position="881"/>
    </location>
</feature>
<dbReference type="InterPro" id="IPR000792">
    <property type="entry name" value="Tscrpt_reg_LuxR_C"/>
</dbReference>
<evidence type="ECO:0000313" key="4">
    <source>
        <dbReference type="EMBL" id="GIJ70458.1"/>
    </source>
</evidence>
<evidence type="ECO:0000256" key="2">
    <source>
        <dbReference type="ARBA" id="ARBA00022840"/>
    </source>
</evidence>
<protein>
    <submittedName>
        <fullName evidence="4">LuxR family transcriptional regulator</fullName>
    </submittedName>
</protein>